<dbReference type="GO" id="GO:0005886">
    <property type="term" value="C:plasma membrane"/>
    <property type="evidence" value="ECO:0007669"/>
    <property type="project" value="UniProtKB-SubCell"/>
</dbReference>
<dbReference type="Proteomes" id="UP000887540">
    <property type="component" value="Unplaced"/>
</dbReference>
<keyword evidence="2" id="KW-1003">Cell membrane</keyword>
<dbReference type="GO" id="GO:0004930">
    <property type="term" value="F:G protein-coupled receptor activity"/>
    <property type="evidence" value="ECO:0007669"/>
    <property type="project" value="UniProtKB-KW"/>
</dbReference>
<evidence type="ECO:0000256" key="6">
    <source>
        <dbReference type="ARBA" id="ARBA00023136"/>
    </source>
</evidence>
<evidence type="ECO:0000313" key="14">
    <source>
        <dbReference type="Proteomes" id="UP000887540"/>
    </source>
</evidence>
<dbReference type="AlphaFoldDB" id="A0A914CJ28"/>
<feature type="region of interest" description="Disordered" evidence="11">
    <location>
        <begin position="437"/>
        <end position="467"/>
    </location>
</feature>
<evidence type="ECO:0000256" key="8">
    <source>
        <dbReference type="ARBA" id="ARBA00023170"/>
    </source>
</evidence>
<keyword evidence="8 10" id="KW-0675">Receptor</keyword>
<organism evidence="14 15">
    <name type="scientific">Acrobeloides nanus</name>
    <dbReference type="NCBI Taxonomy" id="290746"/>
    <lineage>
        <taxon>Eukaryota</taxon>
        <taxon>Metazoa</taxon>
        <taxon>Ecdysozoa</taxon>
        <taxon>Nematoda</taxon>
        <taxon>Chromadorea</taxon>
        <taxon>Rhabditida</taxon>
        <taxon>Tylenchina</taxon>
        <taxon>Cephalobomorpha</taxon>
        <taxon>Cephaloboidea</taxon>
        <taxon>Cephalobidae</taxon>
        <taxon>Acrobeloides</taxon>
    </lineage>
</organism>
<dbReference type="InterPro" id="IPR017452">
    <property type="entry name" value="GPCR_Rhodpsn_7TM"/>
</dbReference>
<evidence type="ECO:0000256" key="10">
    <source>
        <dbReference type="RuleBase" id="RU000688"/>
    </source>
</evidence>
<evidence type="ECO:0000256" key="1">
    <source>
        <dbReference type="ARBA" id="ARBA00004651"/>
    </source>
</evidence>
<dbReference type="PANTHER" id="PTHR24248:SF125">
    <property type="entry name" value="DOPAMINE D2-LIKE RECEPTOR"/>
    <property type="match status" value="1"/>
</dbReference>
<evidence type="ECO:0000259" key="13">
    <source>
        <dbReference type="PROSITE" id="PS50262"/>
    </source>
</evidence>
<keyword evidence="9 10" id="KW-0807">Transducer</keyword>
<comment type="similarity">
    <text evidence="10">Belongs to the G-protein coupled receptor 1 family.</text>
</comment>
<dbReference type="InterPro" id="IPR000276">
    <property type="entry name" value="GPCR_Rhodpsn"/>
</dbReference>
<protein>
    <submittedName>
        <fullName evidence="15">G-protein coupled receptors family 1 profile domain-containing protein</fullName>
    </submittedName>
</protein>
<feature type="transmembrane region" description="Helical" evidence="12">
    <location>
        <begin position="23"/>
        <end position="44"/>
    </location>
</feature>
<dbReference type="SUPFAM" id="SSF81321">
    <property type="entry name" value="Family A G protein-coupled receptor-like"/>
    <property type="match status" value="1"/>
</dbReference>
<evidence type="ECO:0000256" key="7">
    <source>
        <dbReference type="ARBA" id="ARBA00023157"/>
    </source>
</evidence>
<feature type="transmembrane region" description="Helical" evidence="12">
    <location>
        <begin position="323"/>
        <end position="346"/>
    </location>
</feature>
<dbReference type="WBParaSite" id="ACRNAN_scaffold1136.g17512.t1">
    <property type="protein sequence ID" value="ACRNAN_scaffold1136.g17512.t1"/>
    <property type="gene ID" value="ACRNAN_scaffold1136.g17512"/>
</dbReference>
<feature type="region of interest" description="Disordered" evidence="11">
    <location>
        <begin position="602"/>
        <end position="621"/>
    </location>
</feature>
<comment type="subcellular location">
    <subcellularLocation>
        <location evidence="1">Cell membrane</location>
        <topology evidence="1">Multi-pass membrane protein</topology>
    </subcellularLocation>
</comment>
<keyword evidence="4 12" id="KW-1133">Transmembrane helix</keyword>
<evidence type="ECO:0000256" key="9">
    <source>
        <dbReference type="ARBA" id="ARBA00023224"/>
    </source>
</evidence>
<feature type="compositionally biased region" description="Low complexity" evidence="11">
    <location>
        <begin position="528"/>
        <end position="539"/>
    </location>
</feature>
<feature type="transmembrane region" description="Helical" evidence="12">
    <location>
        <begin position="289"/>
        <end position="311"/>
    </location>
</feature>
<evidence type="ECO:0000256" key="2">
    <source>
        <dbReference type="ARBA" id="ARBA00022475"/>
    </source>
</evidence>
<reference evidence="15" key="1">
    <citation type="submission" date="2022-11" db="UniProtKB">
        <authorList>
            <consortium name="WormBaseParasite"/>
        </authorList>
    </citation>
    <scope>IDENTIFICATION</scope>
</reference>
<keyword evidence="3 10" id="KW-0812">Transmembrane</keyword>
<dbReference type="PROSITE" id="PS00237">
    <property type="entry name" value="G_PROTEIN_RECEP_F1_1"/>
    <property type="match status" value="1"/>
</dbReference>
<evidence type="ECO:0000256" key="11">
    <source>
        <dbReference type="SAM" id="MobiDB-lite"/>
    </source>
</evidence>
<dbReference type="PANTHER" id="PTHR24248">
    <property type="entry name" value="ADRENERGIC RECEPTOR-RELATED G-PROTEIN COUPLED RECEPTOR"/>
    <property type="match status" value="1"/>
</dbReference>
<feature type="transmembrane region" description="Helical" evidence="12">
    <location>
        <begin position="106"/>
        <end position="127"/>
    </location>
</feature>
<proteinExistence type="inferred from homology"/>
<feature type="domain" description="G-protein coupled receptors family 1 profile" evidence="13">
    <location>
        <begin position="1"/>
        <end position="343"/>
    </location>
</feature>
<dbReference type="PRINTS" id="PR00237">
    <property type="entry name" value="GPCRRHODOPSN"/>
</dbReference>
<evidence type="ECO:0000256" key="3">
    <source>
        <dbReference type="ARBA" id="ARBA00022692"/>
    </source>
</evidence>
<evidence type="ECO:0000256" key="4">
    <source>
        <dbReference type="ARBA" id="ARBA00022989"/>
    </source>
</evidence>
<name>A0A914CJ28_9BILA</name>
<evidence type="ECO:0000256" key="12">
    <source>
        <dbReference type="SAM" id="Phobius"/>
    </source>
</evidence>
<evidence type="ECO:0000313" key="15">
    <source>
        <dbReference type="WBParaSite" id="ACRNAN_scaffold1136.g17512.t1"/>
    </source>
</evidence>
<feature type="transmembrane region" description="Helical" evidence="12">
    <location>
        <begin position="64"/>
        <end position="86"/>
    </location>
</feature>
<feature type="compositionally biased region" description="Polar residues" evidence="11">
    <location>
        <begin position="184"/>
        <end position="215"/>
    </location>
</feature>
<feature type="region of interest" description="Disordered" evidence="11">
    <location>
        <begin position="177"/>
        <end position="237"/>
    </location>
</feature>
<accession>A0A914CJ28</accession>
<sequence>MPLAILVEVRHGLWTWNFSMCLLYAYSDVFLCSASIVHMSMISLDRYMGISRPLKTRNKSRGVVVLKIALVWVITLVISSPLAVLALTNHANILHDNLCAITNQYYMFYGSTTAFLIPFFIMLITYVKTTHLLNKQADLLGQKSTDRFHNGLRRTMPQASHRKLGYTRTCSYNMSNGPPAHKASTMSYSSAGNTPGNGHAQSASLSKLRENNSSTDSEDMQLAEKKESAQSTTFANELRKGSSALRLQFGKLQKRTTSLLTNITTRVARKNSLQSANTELANEHKATRVLAVVFICFFICWTPFFIMNFTLAFCGESCAVPPWVGSVFLWLGYISSTINPIIYTIFNRRFRQAFLRILRCQCMHSIREYSLTYSRHTFVQGDTHTYSNFDKSGSATTGREHANGRIFTPPSCRQGSRMVGMLISAGLQPVVPTTGASAKIEARSLPSSRHDSPEEPDETEGYTSEWSTPILSKRKRSLLPQIRTRPAVLPASSILSAATAMLQMPMNPNPRRASEGVMIAAPSQATKGSCSTTSSPGSPVRKRSLNLPTTVQFDVPFVDANNIELMRNGVCGNLNMQTSQISDYDNLHEINPKCAAIAGTSTSVSEEENSESNENRPLLKKESVKSKCSIPKFSIQHTKPPILNSTKQPIKWPTRTVPYPNITSARYKPTQHGSVIKSFTVTEELAKSADCRICERPHSSAGIHREDEGEKLLSPKIIEDEQPAFFFQNTIFLKETYL</sequence>
<keyword evidence="6 12" id="KW-0472">Membrane</keyword>
<keyword evidence="7" id="KW-1015">Disulfide bond</keyword>
<evidence type="ECO:0000256" key="5">
    <source>
        <dbReference type="ARBA" id="ARBA00023040"/>
    </source>
</evidence>
<dbReference type="Gene3D" id="1.20.1070.10">
    <property type="entry name" value="Rhodopsin 7-helix transmembrane proteins"/>
    <property type="match status" value="2"/>
</dbReference>
<keyword evidence="14" id="KW-1185">Reference proteome</keyword>
<keyword evidence="5 10" id="KW-0297">G-protein coupled receptor</keyword>
<dbReference type="PROSITE" id="PS50262">
    <property type="entry name" value="G_PROTEIN_RECEP_F1_2"/>
    <property type="match status" value="1"/>
</dbReference>
<dbReference type="Pfam" id="PF00001">
    <property type="entry name" value="7tm_1"/>
    <property type="match status" value="1"/>
</dbReference>
<feature type="region of interest" description="Disordered" evidence="11">
    <location>
        <begin position="523"/>
        <end position="543"/>
    </location>
</feature>